<dbReference type="InterPro" id="IPR036388">
    <property type="entry name" value="WH-like_DNA-bd_sf"/>
</dbReference>
<dbReference type="GO" id="GO:0006950">
    <property type="term" value="P:response to stress"/>
    <property type="evidence" value="ECO:0007669"/>
    <property type="project" value="TreeGrafter"/>
</dbReference>
<dbReference type="EMBL" id="JACIDT010000026">
    <property type="protein sequence ID" value="MBB3928523.1"/>
    <property type="molecule type" value="Genomic_DNA"/>
</dbReference>
<dbReference type="PROSITE" id="PS50995">
    <property type="entry name" value="HTH_MARR_2"/>
    <property type="match status" value="1"/>
</dbReference>
<sequence>MMKEGKELSSLLGYQLQMFQLAAQSLAREALARHDISPARVTALLLIRANQGCTQTALGEVLSVNRSSAMKLVNYLEGRGFVKREAGADLRANALQLTAEGERMVDEFFAALKRADAKMQAALTPEEGEMLIALLAKARTGVE</sequence>
<keyword evidence="2" id="KW-0238">DNA-binding</keyword>
<dbReference type="InterPro" id="IPR039422">
    <property type="entry name" value="MarR/SlyA-like"/>
</dbReference>
<keyword evidence="3" id="KW-1185">Reference proteome</keyword>
<dbReference type="PANTHER" id="PTHR33164:SF57">
    <property type="entry name" value="MARR-FAMILY TRANSCRIPTIONAL REGULATOR"/>
    <property type="match status" value="1"/>
</dbReference>
<protein>
    <submittedName>
        <fullName evidence="2">DNA-binding MarR family transcriptional regulator</fullName>
    </submittedName>
</protein>
<dbReference type="Gene3D" id="1.10.10.10">
    <property type="entry name" value="Winged helix-like DNA-binding domain superfamily/Winged helix DNA-binding domain"/>
    <property type="match status" value="1"/>
</dbReference>
<accession>A0A7W6BTK1</accession>
<organism evidence="2 3">
    <name type="scientific">Sphingobium jiangsuense</name>
    <dbReference type="NCBI Taxonomy" id="870476"/>
    <lineage>
        <taxon>Bacteria</taxon>
        <taxon>Pseudomonadati</taxon>
        <taxon>Pseudomonadota</taxon>
        <taxon>Alphaproteobacteria</taxon>
        <taxon>Sphingomonadales</taxon>
        <taxon>Sphingomonadaceae</taxon>
        <taxon>Sphingobium</taxon>
    </lineage>
</organism>
<dbReference type="GO" id="GO:0003700">
    <property type="term" value="F:DNA-binding transcription factor activity"/>
    <property type="evidence" value="ECO:0007669"/>
    <property type="project" value="InterPro"/>
</dbReference>
<dbReference type="RefSeq" id="WP_246343964.1">
    <property type="nucleotide sequence ID" value="NZ_BSPS01000059.1"/>
</dbReference>
<dbReference type="InterPro" id="IPR000835">
    <property type="entry name" value="HTH_MarR-typ"/>
</dbReference>
<dbReference type="PANTHER" id="PTHR33164">
    <property type="entry name" value="TRANSCRIPTIONAL REGULATOR, MARR FAMILY"/>
    <property type="match status" value="1"/>
</dbReference>
<dbReference type="GO" id="GO:0003677">
    <property type="term" value="F:DNA binding"/>
    <property type="evidence" value="ECO:0007669"/>
    <property type="project" value="UniProtKB-KW"/>
</dbReference>
<dbReference type="InterPro" id="IPR036390">
    <property type="entry name" value="WH_DNA-bd_sf"/>
</dbReference>
<name>A0A7W6BTK1_9SPHN</name>
<evidence type="ECO:0000313" key="2">
    <source>
        <dbReference type="EMBL" id="MBB3928523.1"/>
    </source>
</evidence>
<proteinExistence type="predicted"/>
<dbReference type="SMART" id="SM00347">
    <property type="entry name" value="HTH_MARR"/>
    <property type="match status" value="1"/>
</dbReference>
<dbReference type="Pfam" id="PF12802">
    <property type="entry name" value="MarR_2"/>
    <property type="match status" value="1"/>
</dbReference>
<gene>
    <name evidence="2" type="ORF">GGR43_004268</name>
</gene>
<feature type="domain" description="HTH marR-type" evidence="1">
    <location>
        <begin position="9"/>
        <end position="140"/>
    </location>
</feature>
<dbReference type="PRINTS" id="PR00598">
    <property type="entry name" value="HTHMARR"/>
</dbReference>
<dbReference type="SUPFAM" id="SSF46785">
    <property type="entry name" value="Winged helix' DNA-binding domain"/>
    <property type="match status" value="1"/>
</dbReference>
<evidence type="ECO:0000313" key="3">
    <source>
        <dbReference type="Proteomes" id="UP000571950"/>
    </source>
</evidence>
<evidence type="ECO:0000259" key="1">
    <source>
        <dbReference type="PROSITE" id="PS50995"/>
    </source>
</evidence>
<dbReference type="Proteomes" id="UP000571950">
    <property type="component" value="Unassembled WGS sequence"/>
</dbReference>
<comment type="caution">
    <text evidence="2">The sequence shown here is derived from an EMBL/GenBank/DDBJ whole genome shotgun (WGS) entry which is preliminary data.</text>
</comment>
<dbReference type="AlphaFoldDB" id="A0A7W6BTK1"/>
<reference evidence="2 3" key="1">
    <citation type="submission" date="2020-08" db="EMBL/GenBank/DDBJ databases">
        <title>Genomic Encyclopedia of Type Strains, Phase IV (KMG-IV): sequencing the most valuable type-strain genomes for metagenomic binning, comparative biology and taxonomic classification.</title>
        <authorList>
            <person name="Goeker M."/>
        </authorList>
    </citation>
    <scope>NUCLEOTIDE SEQUENCE [LARGE SCALE GENOMIC DNA]</scope>
    <source>
        <strain evidence="2 3">DSM 26189</strain>
    </source>
</reference>